<dbReference type="InterPro" id="IPR005467">
    <property type="entry name" value="His_kinase_dom"/>
</dbReference>
<dbReference type="EC" id="2.7.13.3" evidence="3"/>
<keyword evidence="4" id="KW-1003">Cell membrane</keyword>
<feature type="transmembrane region" description="Helical" evidence="9">
    <location>
        <begin position="94"/>
        <end position="116"/>
    </location>
</feature>
<dbReference type="InterPro" id="IPR036097">
    <property type="entry name" value="HisK_dim/P_sf"/>
</dbReference>
<dbReference type="GO" id="GO:0000155">
    <property type="term" value="F:phosphorelay sensor kinase activity"/>
    <property type="evidence" value="ECO:0007669"/>
    <property type="project" value="InterPro"/>
</dbReference>
<dbReference type="PANTHER" id="PTHR44936:SF10">
    <property type="entry name" value="SENSOR PROTEIN RSTB"/>
    <property type="match status" value="1"/>
</dbReference>
<dbReference type="Proteomes" id="UP000063147">
    <property type="component" value="Chromosome"/>
</dbReference>
<feature type="transmembrane region" description="Helical" evidence="9">
    <location>
        <begin position="152"/>
        <end position="172"/>
    </location>
</feature>
<dbReference type="SUPFAM" id="SSF55874">
    <property type="entry name" value="ATPase domain of HSP90 chaperone/DNA topoisomerase II/histidine kinase"/>
    <property type="match status" value="1"/>
</dbReference>
<dbReference type="SMART" id="SM00387">
    <property type="entry name" value="HATPase_c"/>
    <property type="match status" value="1"/>
</dbReference>
<dbReference type="PATRIC" id="fig|76859.3.peg.1362"/>
<proteinExistence type="predicted"/>
<sequence length="462" mass="54870">MLIKRITYKIHKTELFLGIFMVFISIILPNFILYSNLAIYEYIETSIDLWDKEQLLYAVFITVFQNISRLFPIFFSVFLIADSVEIFVNKKSNFIFKIIFSLIVIQILYFIVYKIYFDMSYYFGKVAILQMLYLILHLHYQFQQITLLKRSFILFLVFVGIQWLDITRYFSILDYKTTGELLFDIKNIAFLMRAEHMLDLIGILFFILFFTFSILLSIIFFNQEKRQKMYIKETEVAKTLSDLKLKEIENRYFKEIQYLVHDLKTPLFSIGTLIEILDMQEESEQKKIYYKKIEKSLERCNIMVSEILRDKNKNFISTEKVFNFILSYLSSHECIKYINYQNYCKERKIKVNKITFSRAITNLIINSYEAFLGKNGKIDLIVKDYKKIILIKIEDNGKGMTDEEIEKAFEIGYSTKKSSGVGLNFIKTVMDEHKCELKILNKKNGGLGAYMVMKGENIENEK</sequence>
<evidence type="ECO:0000313" key="14">
    <source>
        <dbReference type="Proteomes" id="UP000226179"/>
    </source>
</evidence>
<name>A0A0M3USD2_9FUSO</name>
<dbReference type="InterPro" id="IPR036890">
    <property type="entry name" value="HATPase_C_sf"/>
</dbReference>
<keyword evidence="9" id="KW-0812">Transmembrane</keyword>
<evidence type="ECO:0000259" key="10">
    <source>
        <dbReference type="PROSITE" id="PS50109"/>
    </source>
</evidence>
<evidence type="ECO:0000256" key="6">
    <source>
        <dbReference type="ARBA" id="ARBA00022741"/>
    </source>
</evidence>
<dbReference type="EMBL" id="NJGJ01000001">
    <property type="protein sequence ID" value="PGH25136.1"/>
    <property type="molecule type" value="Genomic_DNA"/>
</dbReference>
<evidence type="ECO:0000256" key="3">
    <source>
        <dbReference type="ARBA" id="ARBA00012438"/>
    </source>
</evidence>
<dbReference type="SUPFAM" id="SSF47384">
    <property type="entry name" value="Homodimeric domain of signal transducing histidine kinase"/>
    <property type="match status" value="1"/>
</dbReference>
<evidence type="ECO:0000256" key="7">
    <source>
        <dbReference type="ARBA" id="ARBA00022777"/>
    </source>
</evidence>
<gene>
    <name evidence="12" type="ORF">RN90_06820</name>
    <name evidence="11" type="ORF">RN98_06790</name>
</gene>
<feature type="domain" description="Histidine kinase" evidence="10">
    <location>
        <begin position="258"/>
        <end position="457"/>
    </location>
</feature>
<evidence type="ECO:0000313" key="13">
    <source>
        <dbReference type="Proteomes" id="UP000063147"/>
    </source>
</evidence>
<dbReference type="InterPro" id="IPR003594">
    <property type="entry name" value="HATPase_dom"/>
</dbReference>
<dbReference type="OrthoDB" id="84942at2"/>
<dbReference type="GO" id="GO:0005524">
    <property type="term" value="F:ATP binding"/>
    <property type="evidence" value="ECO:0007669"/>
    <property type="project" value="UniProtKB-KW"/>
</dbReference>
<dbReference type="Pfam" id="PF02518">
    <property type="entry name" value="HATPase_c"/>
    <property type="match status" value="1"/>
</dbReference>
<dbReference type="InterPro" id="IPR003661">
    <property type="entry name" value="HisK_dim/P_dom"/>
</dbReference>
<reference evidence="12 14" key="2">
    <citation type="submission" date="2017-06" db="EMBL/GenBank/DDBJ databases">
        <title>Draft genome sequence of Fusobacterium nucleatum subsp. animalis KCOM 1280 (=ChDC F318).</title>
        <authorList>
            <person name="Kook J.-K."/>
            <person name="Park S.-N."/>
            <person name="Lim Y.K."/>
            <person name="Roh H."/>
        </authorList>
    </citation>
    <scope>NUCLEOTIDE SEQUENCE [LARGE SCALE GENOMIC DNA]</scope>
    <source>
        <strain evidence="12">KCOM 1280</strain>
        <strain evidence="14">KCOM 1280 ( ChDC F318)</strain>
    </source>
</reference>
<dbReference type="Gene3D" id="3.30.565.10">
    <property type="entry name" value="Histidine kinase-like ATPase, C-terminal domain"/>
    <property type="match status" value="1"/>
</dbReference>
<evidence type="ECO:0000256" key="1">
    <source>
        <dbReference type="ARBA" id="ARBA00000085"/>
    </source>
</evidence>
<evidence type="ECO:0000256" key="5">
    <source>
        <dbReference type="ARBA" id="ARBA00022679"/>
    </source>
</evidence>
<keyword evidence="6" id="KW-0547">Nucleotide-binding</keyword>
<dbReference type="AlphaFoldDB" id="A0A0M3USD2"/>
<dbReference type="PANTHER" id="PTHR44936">
    <property type="entry name" value="SENSOR PROTEIN CREC"/>
    <property type="match status" value="1"/>
</dbReference>
<comment type="subcellular location">
    <subcellularLocation>
        <location evidence="2">Cell membrane</location>
        <topology evidence="2">Multi-pass membrane protein</topology>
    </subcellularLocation>
</comment>
<evidence type="ECO:0000313" key="12">
    <source>
        <dbReference type="EMBL" id="PGH25136.1"/>
    </source>
</evidence>
<evidence type="ECO:0000256" key="4">
    <source>
        <dbReference type="ARBA" id="ARBA00022475"/>
    </source>
</evidence>
<organism evidence="11">
    <name type="scientific">Fusobacterium animalis</name>
    <dbReference type="NCBI Taxonomy" id="76859"/>
    <lineage>
        <taxon>Bacteria</taxon>
        <taxon>Fusobacteriati</taxon>
        <taxon>Fusobacteriota</taxon>
        <taxon>Fusobacteriia</taxon>
        <taxon>Fusobacteriales</taxon>
        <taxon>Fusobacteriaceae</taxon>
        <taxon>Fusobacterium</taxon>
    </lineage>
</organism>
<keyword evidence="7 12" id="KW-0418">Kinase</keyword>
<reference evidence="11 13" key="1">
    <citation type="submission" date="2015-09" db="EMBL/GenBank/DDBJ databases">
        <authorList>
            <person name="Jackson K.R."/>
            <person name="Lunt B.L."/>
            <person name="Fisher J.N.B."/>
            <person name="Gardner A.V."/>
            <person name="Bailey M.E."/>
            <person name="Deus L.M."/>
            <person name="Earl A.S."/>
            <person name="Gibby P.D."/>
            <person name="Hartmann K.A."/>
            <person name="Liu J.E."/>
            <person name="Manci A.M."/>
            <person name="Nielsen D.A."/>
            <person name="Solomon M.B."/>
            <person name="Breakwell D.P."/>
            <person name="Burnett S.H."/>
            <person name="Grose J.H."/>
        </authorList>
    </citation>
    <scope>NUCLEOTIDE SEQUENCE [LARGE SCALE GENOMIC DNA]</scope>
    <source>
        <strain evidence="11 13">KCOM 1279</strain>
    </source>
</reference>
<dbReference type="GO" id="GO:0005886">
    <property type="term" value="C:plasma membrane"/>
    <property type="evidence" value="ECO:0007669"/>
    <property type="project" value="UniProtKB-SubCell"/>
</dbReference>
<keyword evidence="9" id="KW-0472">Membrane</keyword>
<comment type="catalytic activity">
    <reaction evidence="1">
        <text>ATP + protein L-histidine = ADP + protein N-phospho-L-histidine.</text>
        <dbReference type="EC" id="2.7.13.3"/>
    </reaction>
</comment>
<evidence type="ECO:0000256" key="9">
    <source>
        <dbReference type="SAM" id="Phobius"/>
    </source>
</evidence>
<dbReference type="RefSeq" id="WP_060676242.1">
    <property type="nucleotide sequence ID" value="NZ_CP012713.1"/>
</dbReference>
<keyword evidence="5" id="KW-0808">Transferase</keyword>
<evidence type="ECO:0000313" key="11">
    <source>
        <dbReference type="EMBL" id="ALF17893.1"/>
    </source>
</evidence>
<dbReference type="PROSITE" id="PS50109">
    <property type="entry name" value="HIS_KIN"/>
    <property type="match status" value="1"/>
</dbReference>
<feature type="transmembrane region" description="Helical" evidence="9">
    <location>
        <begin position="200"/>
        <end position="221"/>
    </location>
</feature>
<keyword evidence="9" id="KW-1133">Transmembrane helix</keyword>
<evidence type="ECO:0000256" key="8">
    <source>
        <dbReference type="ARBA" id="ARBA00022840"/>
    </source>
</evidence>
<dbReference type="Pfam" id="PF00512">
    <property type="entry name" value="HisKA"/>
    <property type="match status" value="1"/>
</dbReference>
<dbReference type="InterPro" id="IPR050980">
    <property type="entry name" value="2C_sensor_his_kinase"/>
</dbReference>
<dbReference type="EMBL" id="CP012713">
    <property type="protein sequence ID" value="ALF17893.1"/>
    <property type="molecule type" value="Genomic_DNA"/>
</dbReference>
<evidence type="ECO:0000256" key="2">
    <source>
        <dbReference type="ARBA" id="ARBA00004651"/>
    </source>
</evidence>
<accession>A0A0M3USD2</accession>
<dbReference type="Gene3D" id="1.10.287.130">
    <property type="match status" value="1"/>
</dbReference>
<dbReference type="CDD" id="cd00082">
    <property type="entry name" value="HisKA"/>
    <property type="match status" value="1"/>
</dbReference>
<dbReference type="Proteomes" id="UP000226179">
    <property type="component" value="Unassembled WGS sequence"/>
</dbReference>
<protein>
    <recommendedName>
        <fullName evidence="3">histidine kinase</fullName>
        <ecNumber evidence="3">2.7.13.3</ecNumber>
    </recommendedName>
</protein>
<keyword evidence="8" id="KW-0067">ATP-binding</keyword>
<feature type="transmembrane region" description="Helical" evidence="9">
    <location>
        <begin position="15"/>
        <end position="35"/>
    </location>
</feature>
<feature type="transmembrane region" description="Helical" evidence="9">
    <location>
        <begin position="122"/>
        <end position="140"/>
    </location>
</feature>
<feature type="transmembrane region" description="Helical" evidence="9">
    <location>
        <begin position="55"/>
        <end position="82"/>
    </location>
</feature>